<dbReference type="Proteomes" id="UP000295832">
    <property type="component" value="Unassembled WGS sequence"/>
</dbReference>
<evidence type="ECO:0000313" key="3">
    <source>
        <dbReference type="Proteomes" id="UP000295832"/>
    </source>
</evidence>
<accession>A0A4R8GDJ3</accession>
<keyword evidence="3" id="KW-1185">Reference proteome</keyword>
<sequence>MNEYLKFKKMISPIIIQAIFWIGVVVSILVGLGTMISGFSSPYGGGMTVFMGLMILVVGPLSVRIYCEMLILFFKLNDSINEINEKLDS</sequence>
<dbReference type="STRING" id="926561.GCA_000379025_00829"/>
<keyword evidence="1" id="KW-1133">Transmembrane helix</keyword>
<keyword evidence="1" id="KW-0472">Membrane</keyword>
<dbReference type="Pfam" id="PF14110">
    <property type="entry name" value="DUF4282"/>
    <property type="match status" value="1"/>
</dbReference>
<evidence type="ECO:0000256" key="1">
    <source>
        <dbReference type="SAM" id="Phobius"/>
    </source>
</evidence>
<dbReference type="EMBL" id="SOEG01000062">
    <property type="protein sequence ID" value="TDX43620.1"/>
    <property type="molecule type" value="Genomic_DNA"/>
</dbReference>
<dbReference type="RefSeq" id="WP_018248026.1">
    <property type="nucleotide sequence ID" value="NZ_SOEG01000062.1"/>
</dbReference>
<feature type="transmembrane region" description="Helical" evidence="1">
    <location>
        <begin position="12"/>
        <end position="36"/>
    </location>
</feature>
<proteinExistence type="predicted"/>
<feature type="transmembrane region" description="Helical" evidence="1">
    <location>
        <begin position="48"/>
        <end position="67"/>
    </location>
</feature>
<protein>
    <submittedName>
        <fullName evidence="2">Uncharacterized protein DUF4282</fullName>
    </submittedName>
</protein>
<organism evidence="2 3">
    <name type="scientific">Orenia marismortui</name>
    <dbReference type="NCBI Taxonomy" id="46469"/>
    <lineage>
        <taxon>Bacteria</taxon>
        <taxon>Bacillati</taxon>
        <taxon>Bacillota</taxon>
        <taxon>Clostridia</taxon>
        <taxon>Halanaerobiales</taxon>
        <taxon>Halobacteroidaceae</taxon>
        <taxon>Orenia</taxon>
    </lineage>
</organism>
<keyword evidence="1" id="KW-0812">Transmembrane</keyword>
<name>A0A4R8GDJ3_9FIRM</name>
<dbReference type="InterPro" id="IPR025557">
    <property type="entry name" value="DUF4282"/>
</dbReference>
<reference evidence="2 3" key="1">
    <citation type="submission" date="2019-03" db="EMBL/GenBank/DDBJ databases">
        <title>Subsurface microbial communities from deep shales in Ohio and West Virginia, USA.</title>
        <authorList>
            <person name="Wrighton K."/>
        </authorList>
    </citation>
    <scope>NUCLEOTIDE SEQUENCE [LARGE SCALE GENOMIC DNA]</scope>
    <source>
        <strain evidence="2 3">MSL 6dP</strain>
    </source>
</reference>
<evidence type="ECO:0000313" key="2">
    <source>
        <dbReference type="EMBL" id="TDX43620.1"/>
    </source>
</evidence>
<dbReference type="AlphaFoldDB" id="A0A4R8GDJ3"/>
<gene>
    <name evidence="2" type="ORF">C7959_16211</name>
</gene>
<comment type="caution">
    <text evidence="2">The sequence shown here is derived from an EMBL/GenBank/DDBJ whole genome shotgun (WGS) entry which is preliminary data.</text>
</comment>